<name>A0ABX0A257_9BACT</name>
<dbReference type="EMBL" id="JAACJS010000015">
    <property type="protein sequence ID" value="NCI51488.1"/>
    <property type="molecule type" value="Genomic_DNA"/>
</dbReference>
<keyword evidence="1" id="KW-0812">Transmembrane</keyword>
<dbReference type="RefSeq" id="WP_161819769.1">
    <property type="nucleotide sequence ID" value="NZ_JAACJS010000015.1"/>
</dbReference>
<comment type="caution">
    <text evidence="2">The sequence shown here is derived from an EMBL/GenBank/DDBJ whole genome shotgun (WGS) entry which is preliminary data.</text>
</comment>
<evidence type="ECO:0000256" key="1">
    <source>
        <dbReference type="SAM" id="Phobius"/>
    </source>
</evidence>
<protein>
    <submittedName>
        <fullName evidence="2">Uncharacterized protein</fullName>
    </submittedName>
</protein>
<gene>
    <name evidence="2" type="ORF">GWC95_16280</name>
</gene>
<keyword evidence="1" id="KW-0472">Membrane</keyword>
<evidence type="ECO:0000313" key="3">
    <source>
        <dbReference type="Proteomes" id="UP000753802"/>
    </source>
</evidence>
<evidence type="ECO:0000313" key="2">
    <source>
        <dbReference type="EMBL" id="NCI51488.1"/>
    </source>
</evidence>
<dbReference type="Proteomes" id="UP000753802">
    <property type="component" value="Unassembled WGS sequence"/>
</dbReference>
<feature type="transmembrane region" description="Helical" evidence="1">
    <location>
        <begin position="56"/>
        <end position="77"/>
    </location>
</feature>
<organism evidence="2 3">
    <name type="scientific">Sediminibacterium roseum</name>
    <dbReference type="NCBI Taxonomy" id="1978412"/>
    <lineage>
        <taxon>Bacteria</taxon>
        <taxon>Pseudomonadati</taxon>
        <taxon>Bacteroidota</taxon>
        <taxon>Chitinophagia</taxon>
        <taxon>Chitinophagales</taxon>
        <taxon>Chitinophagaceae</taxon>
        <taxon>Sediminibacterium</taxon>
    </lineage>
</organism>
<keyword evidence="1" id="KW-1133">Transmembrane helix</keyword>
<sequence length="115" mass="12698">MKTRLPMNEQIEQTLNSIDTIGRADAPPFFYTRLQARLDKKNEQAVPFWMVGKRSVLSLATLALLVVLNIAAIRSYLHSAKQPATEQQPANGIQAFADTYNLGGSSVFTGKTTDQ</sequence>
<reference evidence="2 3" key="1">
    <citation type="submission" date="2020-01" db="EMBL/GenBank/DDBJ databases">
        <title>Genome analysis.</title>
        <authorList>
            <person name="Wu S."/>
            <person name="Wang G."/>
        </authorList>
    </citation>
    <scope>NUCLEOTIDE SEQUENCE [LARGE SCALE GENOMIC DNA]</scope>
    <source>
        <strain evidence="2 3">SYL130</strain>
    </source>
</reference>
<keyword evidence="3" id="KW-1185">Reference proteome</keyword>
<proteinExistence type="predicted"/>
<accession>A0ABX0A257</accession>